<evidence type="ECO:0000313" key="4">
    <source>
        <dbReference type="WBParaSite" id="NBR_0000858901-mRNA-1"/>
    </source>
</evidence>
<dbReference type="AlphaFoldDB" id="A0A0N4XZI0"/>
<dbReference type="EMBL" id="UYSL01020024">
    <property type="protein sequence ID" value="VDL72179.1"/>
    <property type="molecule type" value="Genomic_DNA"/>
</dbReference>
<dbReference type="WBParaSite" id="NBR_0000858901-mRNA-1">
    <property type="protein sequence ID" value="NBR_0000858901-mRNA-1"/>
    <property type="gene ID" value="NBR_0000858901"/>
</dbReference>
<reference evidence="2 3" key="2">
    <citation type="submission" date="2018-11" db="EMBL/GenBank/DDBJ databases">
        <authorList>
            <consortium name="Pathogen Informatics"/>
        </authorList>
    </citation>
    <scope>NUCLEOTIDE SEQUENCE [LARGE SCALE GENOMIC DNA]</scope>
</reference>
<sequence length="323" mass="35675">MPFLSFSSQTVVLFQLLAKVGEKMSEMEQKLAEVLHLGGSEPTEETTGMLVAFIGINSAQGAAKPSECCHFADVKHVCSNLECKSAGCHNPMATEMQRLDGEVDEVDEVPEVKPTPNRRPTLARRMTIEEEHMGVYFVLESVQCPTSPDRRYTHLTQREQTNQTNSIGLKYGVCERLKCRVAFDKNRTKAAVTLCSTGAAGGRQSAGQPPASYGSPSRPVPPSRRLHFSTQCASPLWLWLLNNRESDAVDGAEHLHCCLEAFSLVVARCARLLAVFSVDARPPPRLLFWPVRAYAVSKNKLSRRSVFALPRLPVSLLQSFSCL</sequence>
<reference evidence="4" key="1">
    <citation type="submission" date="2017-02" db="UniProtKB">
        <authorList>
            <consortium name="WormBaseParasite"/>
        </authorList>
    </citation>
    <scope>IDENTIFICATION</scope>
</reference>
<evidence type="ECO:0000256" key="1">
    <source>
        <dbReference type="SAM" id="MobiDB-lite"/>
    </source>
</evidence>
<gene>
    <name evidence="2" type="ORF">NBR_LOCUS8590</name>
</gene>
<evidence type="ECO:0000313" key="2">
    <source>
        <dbReference type="EMBL" id="VDL72179.1"/>
    </source>
</evidence>
<accession>A0A0N4XZI0</accession>
<keyword evidence="3" id="KW-1185">Reference proteome</keyword>
<feature type="region of interest" description="Disordered" evidence="1">
    <location>
        <begin position="199"/>
        <end position="222"/>
    </location>
</feature>
<dbReference type="Proteomes" id="UP000271162">
    <property type="component" value="Unassembled WGS sequence"/>
</dbReference>
<protein>
    <submittedName>
        <fullName evidence="2 4">Uncharacterized protein</fullName>
    </submittedName>
</protein>
<proteinExistence type="predicted"/>
<name>A0A0N4XZI0_NIPBR</name>
<evidence type="ECO:0000313" key="3">
    <source>
        <dbReference type="Proteomes" id="UP000271162"/>
    </source>
</evidence>
<organism evidence="4">
    <name type="scientific">Nippostrongylus brasiliensis</name>
    <name type="common">Rat hookworm</name>
    <dbReference type="NCBI Taxonomy" id="27835"/>
    <lineage>
        <taxon>Eukaryota</taxon>
        <taxon>Metazoa</taxon>
        <taxon>Ecdysozoa</taxon>
        <taxon>Nematoda</taxon>
        <taxon>Chromadorea</taxon>
        <taxon>Rhabditida</taxon>
        <taxon>Rhabditina</taxon>
        <taxon>Rhabditomorpha</taxon>
        <taxon>Strongyloidea</taxon>
        <taxon>Heligmosomidae</taxon>
        <taxon>Nippostrongylus</taxon>
    </lineage>
</organism>